<sequence length="79" mass="8597">MAEAKECSGLDDPRYRITMGQQMAASCTGALITSFIAVELNTAGALANYATEADLETVIDVKICFTAFILSRDNYYHPL</sequence>
<name>A0A7R8VPB7_TIMDO</name>
<protein>
    <submittedName>
        <fullName evidence="1">Uncharacterized protein</fullName>
    </submittedName>
</protein>
<evidence type="ECO:0000313" key="1">
    <source>
        <dbReference type="EMBL" id="CAD7201145.1"/>
    </source>
</evidence>
<accession>A0A7R8VPB7</accession>
<gene>
    <name evidence="1" type="ORF">TDIB3V08_LOCUS7348</name>
</gene>
<organism evidence="1">
    <name type="scientific">Timema douglasi</name>
    <name type="common">Walking stick</name>
    <dbReference type="NCBI Taxonomy" id="61478"/>
    <lineage>
        <taxon>Eukaryota</taxon>
        <taxon>Metazoa</taxon>
        <taxon>Ecdysozoa</taxon>
        <taxon>Arthropoda</taxon>
        <taxon>Hexapoda</taxon>
        <taxon>Insecta</taxon>
        <taxon>Pterygota</taxon>
        <taxon>Neoptera</taxon>
        <taxon>Polyneoptera</taxon>
        <taxon>Phasmatodea</taxon>
        <taxon>Timematodea</taxon>
        <taxon>Timematoidea</taxon>
        <taxon>Timematidae</taxon>
        <taxon>Timema</taxon>
    </lineage>
</organism>
<dbReference type="PROSITE" id="PS51257">
    <property type="entry name" value="PROKAR_LIPOPROTEIN"/>
    <property type="match status" value="1"/>
</dbReference>
<proteinExistence type="predicted"/>
<dbReference type="AlphaFoldDB" id="A0A7R8VPB7"/>
<reference evidence="1" key="1">
    <citation type="submission" date="2020-11" db="EMBL/GenBank/DDBJ databases">
        <authorList>
            <person name="Tran Van P."/>
        </authorList>
    </citation>
    <scope>NUCLEOTIDE SEQUENCE</scope>
</reference>
<dbReference type="EMBL" id="OA568090">
    <property type="protein sequence ID" value="CAD7201145.1"/>
    <property type="molecule type" value="Genomic_DNA"/>
</dbReference>